<feature type="domain" description="Peptidase S33 tripeptidyl aminopeptidase-like C-terminal" evidence="2">
    <location>
        <begin position="8"/>
        <end position="90"/>
    </location>
</feature>
<protein>
    <recommendedName>
        <fullName evidence="2">Peptidase S33 tripeptidyl aminopeptidase-like C-terminal domain-containing protein</fullName>
    </recommendedName>
</protein>
<evidence type="ECO:0000259" key="2">
    <source>
        <dbReference type="Pfam" id="PF08386"/>
    </source>
</evidence>
<gene>
    <name evidence="3" type="ORF">GCM10009733_083320</name>
</gene>
<dbReference type="InterPro" id="IPR013595">
    <property type="entry name" value="Pept_S33_TAP-like_C"/>
</dbReference>
<dbReference type="Proteomes" id="UP001500064">
    <property type="component" value="Unassembled WGS sequence"/>
</dbReference>
<accession>A0ABN2GM67</accession>
<proteinExistence type="predicted"/>
<comment type="caution">
    <text evidence="3">The sequence shown here is derived from an EMBL/GenBank/DDBJ whole genome shotgun (WGS) entry which is preliminary data.</text>
</comment>
<feature type="region of interest" description="Disordered" evidence="1">
    <location>
        <begin position="1"/>
        <end position="27"/>
    </location>
</feature>
<name>A0ABN2GM67_9ACTN</name>
<evidence type="ECO:0000256" key="1">
    <source>
        <dbReference type="SAM" id="MobiDB-lite"/>
    </source>
</evidence>
<dbReference type="EMBL" id="BAAAMU010000096">
    <property type="protein sequence ID" value="GAA1673547.1"/>
    <property type="molecule type" value="Genomic_DNA"/>
</dbReference>
<dbReference type="Pfam" id="PF08386">
    <property type="entry name" value="Abhydrolase_4"/>
    <property type="match status" value="1"/>
</dbReference>
<evidence type="ECO:0000313" key="3">
    <source>
        <dbReference type="EMBL" id="GAA1673547.1"/>
    </source>
</evidence>
<feature type="compositionally biased region" description="Basic and acidic residues" evidence="1">
    <location>
        <begin position="95"/>
        <end position="110"/>
    </location>
</feature>
<reference evidence="3 4" key="1">
    <citation type="journal article" date="2019" name="Int. J. Syst. Evol. Microbiol.">
        <title>The Global Catalogue of Microorganisms (GCM) 10K type strain sequencing project: providing services to taxonomists for standard genome sequencing and annotation.</title>
        <authorList>
            <consortium name="The Broad Institute Genomics Platform"/>
            <consortium name="The Broad Institute Genome Sequencing Center for Infectious Disease"/>
            <person name="Wu L."/>
            <person name="Ma J."/>
        </authorList>
    </citation>
    <scope>NUCLEOTIDE SEQUENCE [LARGE SCALE GENOMIC DNA]</scope>
    <source>
        <strain evidence="3 4">JCM 13929</strain>
    </source>
</reference>
<keyword evidence="4" id="KW-1185">Reference proteome</keyword>
<organism evidence="3 4">
    <name type="scientific">Nonomuraea maheshkhaliensis</name>
    <dbReference type="NCBI Taxonomy" id="419590"/>
    <lineage>
        <taxon>Bacteria</taxon>
        <taxon>Bacillati</taxon>
        <taxon>Actinomycetota</taxon>
        <taxon>Actinomycetes</taxon>
        <taxon>Streptosporangiales</taxon>
        <taxon>Streptosporangiaceae</taxon>
        <taxon>Nonomuraea</taxon>
    </lineage>
</organism>
<evidence type="ECO:0000313" key="4">
    <source>
        <dbReference type="Proteomes" id="UP001500064"/>
    </source>
</evidence>
<feature type="compositionally biased region" description="Pro residues" evidence="1">
    <location>
        <begin position="13"/>
        <end position="27"/>
    </location>
</feature>
<feature type="region of interest" description="Disordered" evidence="1">
    <location>
        <begin position="91"/>
        <end position="110"/>
    </location>
</feature>
<sequence length="110" mass="11854">MPSAVSVRWPAPATDPPGPLPAGKPPPYLGVGSWTDFGQPADIVRRVPGSAAIPYLSTGHGLYNSGIPCIIAHVNRYLISLRLPAPGAVCRPATRRPEPRRIRDTRMKPR</sequence>